<keyword evidence="1" id="KW-1133">Transmembrane helix</keyword>
<keyword evidence="1" id="KW-0812">Transmembrane</keyword>
<dbReference type="AlphaFoldDB" id="A0A1C3Y7U3"/>
<evidence type="ECO:0000313" key="3">
    <source>
        <dbReference type="Proteomes" id="UP000198723"/>
    </source>
</evidence>
<keyword evidence="1" id="KW-0472">Membrane</keyword>
<accession>A0A1C3Y7U3</accession>
<gene>
    <name evidence="2" type="ORF">GA0061105_11145</name>
</gene>
<feature type="transmembrane region" description="Helical" evidence="1">
    <location>
        <begin position="21"/>
        <end position="41"/>
    </location>
</feature>
<sequence length="99" mass="10193">MLITTLVAAVISIAAGVSIRAWAFAIFAILVAIGFGSVAFADGASLIEATVSGIAFLVLMEIGYLAGVFLSGFARRSARMRQNNSAADSVAAPSERRQG</sequence>
<proteinExistence type="predicted"/>
<feature type="transmembrane region" description="Helical" evidence="1">
    <location>
        <begin position="53"/>
        <end position="74"/>
    </location>
</feature>
<name>A0A1C3Y7U3_9HYPH</name>
<dbReference type="RefSeq" id="WP_092752841.1">
    <property type="nucleotide sequence ID" value="NZ_FMAJ01000011.1"/>
</dbReference>
<dbReference type="Proteomes" id="UP000198723">
    <property type="component" value="Unassembled WGS sequence"/>
</dbReference>
<dbReference type="EMBL" id="FMAJ01000011">
    <property type="protein sequence ID" value="SCB60474.1"/>
    <property type="molecule type" value="Genomic_DNA"/>
</dbReference>
<reference evidence="2 3" key="1">
    <citation type="submission" date="2016-08" db="EMBL/GenBank/DDBJ databases">
        <authorList>
            <person name="Seilhamer J.J."/>
        </authorList>
    </citation>
    <scope>NUCLEOTIDE SEQUENCE [LARGE SCALE GENOMIC DNA]</scope>
    <source>
        <strain evidence="2 3">HBR26</strain>
    </source>
</reference>
<organism evidence="2 3">
    <name type="scientific">Rhizobium aethiopicum</name>
    <dbReference type="NCBI Taxonomy" id="1138170"/>
    <lineage>
        <taxon>Bacteria</taxon>
        <taxon>Pseudomonadati</taxon>
        <taxon>Pseudomonadota</taxon>
        <taxon>Alphaproteobacteria</taxon>
        <taxon>Hyphomicrobiales</taxon>
        <taxon>Rhizobiaceae</taxon>
        <taxon>Rhizobium/Agrobacterium group</taxon>
        <taxon>Rhizobium</taxon>
    </lineage>
</organism>
<protein>
    <submittedName>
        <fullName evidence="2">Uncharacterized protein</fullName>
    </submittedName>
</protein>
<evidence type="ECO:0000313" key="2">
    <source>
        <dbReference type="EMBL" id="SCB60474.1"/>
    </source>
</evidence>
<evidence type="ECO:0000256" key="1">
    <source>
        <dbReference type="SAM" id="Phobius"/>
    </source>
</evidence>